<keyword evidence="2" id="KW-1185">Reference proteome</keyword>
<reference evidence="1 2" key="1">
    <citation type="journal article" date="2019" name="Microbiol. Resour. Announc.">
        <title>Draft Genome Sequences of Type Strains of Gordonibacter faecihominis, Paraeggerthella hongkongensis, Parvibacter caecicola,Slackia equolifaciens, Slackia faecicanis, and Slackia isoflavoniconvertens.</title>
        <authorList>
            <person name="Danylec N."/>
            <person name="Stoll D.A."/>
            <person name="Dotsch A."/>
            <person name="Huch M."/>
        </authorList>
    </citation>
    <scope>NUCLEOTIDE SEQUENCE [LARGE SCALE GENOMIC DNA]</scope>
    <source>
        <strain evidence="1 2">DSM 18785</strain>
    </source>
</reference>
<dbReference type="PROSITE" id="PS51318">
    <property type="entry name" value="TAT"/>
    <property type="match status" value="1"/>
</dbReference>
<gene>
    <name evidence="1" type="ORF">DMP10_07590</name>
</gene>
<dbReference type="InterPro" id="IPR006059">
    <property type="entry name" value="SBP"/>
</dbReference>
<comment type="caution">
    <text evidence="1">The sequence shown here is derived from an EMBL/GenBank/DDBJ whole genome shotgun (WGS) entry which is preliminary data.</text>
</comment>
<dbReference type="PIRSF" id="PIRSF029172">
    <property type="entry name" value="UCP029172_ABC_sbc_YnjB"/>
    <property type="match status" value="1"/>
</dbReference>
<dbReference type="Gene3D" id="3.40.190.10">
    <property type="entry name" value="Periplasmic binding protein-like II"/>
    <property type="match status" value="1"/>
</dbReference>
<dbReference type="Proteomes" id="UP000278327">
    <property type="component" value="Unassembled WGS sequence"/>
</dbReference>
<sequence>MVESEYGPWSFRLATSRMSRRGFVAAAGMTAAAMMLGGVLAGCSASGEGSSGNGAGAAASGDIDYTDWDAVLAAAKGQTVSWYGWGGDEARNTWINTVLAPALKDKYDITLDLVGMDINDILTQLSGEMQAGVTEGSIDFIWINGENFYSCKDNGYLWGPFTGYLPNFNDYIDAESPEVAYDFGSPTEGFECPYGKAQMQMWYNSDIVDAPPTTVEEFKAFCQAHPGQVTYPEPGDFTGTAFISCLIAGVIGKDEFEKLSSMDAPTEEGVLAIVEPGLDYLRELSPYLWKEGATFPADASTVATMYADGELVLNMGYGAPQDLVNTGQLPESTRSFILNTGTVGNSNFMAVAANAPHKAAALVAINEVVSPEMQLSIYENLDNISVLDMAKLPESESAAFAEVPLGSTQIPLDELLDHRIAEAAGPVIPILEKLWLERVAQG</sequence>
<dbReference type="EMBL" id="QICA01000012">
    <property type="protein sequence ID" value="RNL37492.1"/>
    <property type="molecule type" value="Genomic_DNA"/>
</dbReference>
<accession>A0A3N0ARM4</accession>
<protein>
    <submittedName>
        <fullName evidence="1">ABC transporter substrate-binding protein</fullName>
    </submittedName>
</protein>
<name>A0A3N0ARM4_9ACTN</name>
<dbReference type="InterPro" id="IPR027020">
    <property type="entry name" value="YnjB"/>
</dbReference>
<evidence type="ECO:0000313" key="2">
    <source>
        <dbReference type="Proteomes" id="UP000278327"/>
    </source>
</evidence>
<evidence type="ECO:0000313" key="1">
    <source>
        <dbReference type="EMBL" id="RNL37492.1"/>
    </source>
</evidence>
<dbReference type="PANTHER" id="PTHR42779:SF1">
    <property type="entry name" value="PROTEIN YNJB"/>
    <property type="match status" value="1"/>
</dbReference>
<dbReference type="AlphaFoldDB" id="A0A3N0ARM4"/>
<organism evidence="1 2">
    <name type="scientific">Adlercreutzia equolifaciens subsp. celatus DSM 18785</name>
    <dbReference type="NCBI Taxonomy" id="1121021"/>
    <lineage>
        <taxon>Bacteria</taxon>
        <taxon>Bacillati</taxon>
        <taxon>Actinomycetota</taxon>
        <taxon>Coriobacteriia</taxon>
        <taxon>Eggerthellales</taxon>
        <taxon>Eggerthellaceae</taxon>
        <taxon>Adlercreutzia</taxon>
    </lineage>
</organism>
<dbReference type="NCBIfam" id="NF008633">
    <property type="entry name" value="PRK11622.1"/>
    <property type="match status" value="1"/>
</dbReference>
<dbReference type="PANTHER" id="PTHR42779">
    <property type="entry name" value="PROTEIN YNJB"/>
    <property type="match status" value="1"/>
</dbReference>
<proteinExistence type="predicted"/>
<dbReference type="RefSeq" id="WP_117285269.1">
    <property type="nucleotide sequence ID" value="NZ_JAMTCE010000002.1"/>
</dbReference>
<dbReference type="SUPFAM" id="SSF53850">
    <property type="entry name" value="Periplasmic binding protein-like II"/>
    <property type="match status" value="1"/>
</dbReference>
<dbReference type="InterPro" id="IPR006311">
    <property type="entry name" value="TAT_signal"/>
</dbReference>
<dbReference type="Pfam" id="PF13416">
    <property type="entry name" value="SBP_bac_8"/>
    <property type="match status" value="1"/>
</dbReference>